<protein>
    <submittedName>
        <fullName evidence="1">Uncharacterized protein</fullName>
    </submittedName>
</protein>
<evidence type="ECO:0000313" key="1">
    <source>
        <dbReference type="Ensembl" id="ENSCJPP00005019642.1"/>
    </source>
</evidence>
<dbReference type="Ensembl" id="ENSCJPT00005027163.1">
    <property type="protein sequence ID" value="ENSCJPP00005019642.1"/>
    <property type="gene ID" value="ENSCJPG00005015902.1"/>
</dbReference>
<dbReference type="Proteomes" id="UP000694412">
    <property type="component" value="Chromosome 14"/>
</dbReference>
<accession>A0A8C2YE06</accession>
<keyword evidence="2" id="KW-1185">Reference proteome</keyword>
<reference evidence="1" key="1">
    <citation type="submission" date="2015-11" db="EMBL/GenBank/DDBJ databases">
        <authorList>
            <consortium name="International Coturnix japonica Genome Analysis Consortium"/>
            <person name="Warren W."/>
            <person name="Burt D.W."/>
            <person name="Antin P.B."/>
            <person name="Lanford R."/>
            <person name="Gros J."/>
            <person name="Wilson R.K."/>
        </authorList>
    </citation>
    <scope>NUCLEOTIDE SEQUENCE [LARGE SCALE GENOMIC DNA]</scope>
</reference>
<reference evidence="1" key="3">
    <citation type="submission" date="2025-09" db="UniProtKB">
        <authorList>
            <consortium name="Ensembl"/>
        </authorList>
    </citation>
    <scope>IDENTIFICATION</scope>
</reference>
<proteinExistence type="predicted"/>
<organism evidence="1 2">
    <name type="scientific">Coturnix japonica</name>
    <name type="common">Japanese quail</name>
    <name type="synonym">Coturnix coturnix japonica</name>
    <dbReference type="NCBI Taxonomy" id="93934"/>
    <lineage>
        <taxon>Eukaryota</taxon>
        <taxon>Metazoa</taxon>
        <taxon>Chordata</taxon>
        <taxon>Craniata</taxon>
        <taxon>Vertebrata</taxon>
        <taxon>Euteleostomi</taxon>
        <taxon>Archelosauria</taxon>
        <taxon>Archosauria</taxon>
        <taxon>Dinosauria</taxon>
        <taxon>Saurischia</taxon>
        <taxon>Theropoda</taxon>
        <taxon>Coelurosauria</taxon>
        <taxon>Aves</taxon>
        <taxon>Neognathae</taxon>
        <taxon>Galloanserae</taxon>
        <taxon>Galliformes</taxon>
        <taxon>Phasianidae</taxon>
        <taxon>Perdicinae</taxon>
        <taxon>Coturnix</taxon>
    </lineage>
</organism>
<evidence type="ECO:0000313" key="2">
    <source>
        <dbReference type="Proteomes" id="UP000694412"/>
    </source>
</evidence>
<sequence>ILLPTALPAVFRVNLHTDKCDDVKVREVNAELPGQVEEDEEGSGQPFAEHAVRPGTGLRGNGHLSVVAHSECHRLALTRVTSVNLYSEPNSTLTRFVQCRASVCAQQPRGRPA</sequence>
<reference evidence="1" key="2">
    <citation type="submission" date="2025-08" db="UniProtKB">
        <authorList>
            <consortium name="Ensembl"/>
        </authorList>
    </citation>
    <scope>IDENTIFICATION</scope>
</reference>
<name>A0A8C2YE06_COTJA</name>
<dbReference type="AlphaFoldDB" id="A0A8C2YE06"/>